<reference evidence="2 3" key="1">
    <citation type="submission" date="2022-06" db="EMBL/GenBank/DDBJ databases">
        <title>Sequencing the genomes of 1000 actinobacteria strains.</title>
        <authorList>
            <person name="Klenk H.-P."/>
        </authorList>
    </citation>
    <scope>NUCLEOTIDE SEQUENCE [LARGE SCALE GENOMIC DNA]</scope>
    <source>
        <strain evidence="2 3">DSM 44170</strain>
    </source>
</reference>
<evidence type="ECO:0000313" key="3">
    <source>
        <dbReference type="Proteomes" id="UP001320766"/>
    </source>
</evidence>
<name>A0ABT1K9C3_9ACTN</name>
<proteinExistence type="predicted"/>
<sequence length="59" mass="6284">MDETQLSVATDAVLKVTAGQRNAALDENAQLRALVQQLVDERDELAAENKRLHAAGPGA</sequence>
<dbReference type="GO" id="GO:0051301">
    <property type="term" value="P:cell division"/>
    <property type="evidence" value="ECO:0007669"/>
    <property type="project" value="UniProtKB-KW"/>
</dbReference>
<organism evidence="2 3">
    <name type="scientific">Nonomuraea roseoviolacea subsp. carminata</name>
    <dbReference type="NCBI Taxonomy" id="160689"/>
    <lineage>
        <taxon>Bacteria</taxon>
        <taxon>Bacillati</taxon>
        <taxon>Actinomycetota</taxon>
        <taxon>Actinomycetes</taxon>
        <taxon>Streptosporangiales</taxon>
        <taxon>Streptosporangiaceae</taxon>
        <taxon>Nonomuraea</taxon>
    </lineage>
</organism>
<keyword evidence="2" id="KW-0132">Cell division</keyword>
<keyword evidence="3" id="KW-1185">Reference proteome</keyword>
<feature type="coiled-coil region" evidence="1">
    <location>
        <begin position="21"/>
        <end position="55"/>
    </location>
</feature>
<keyword evidence="2" id="KW-0131">Cell cycle</keyword>
<comment type="caution">
    <text evidence="2">The sequence shown here is derived from an EMBL/GenBank/DDBJ whole genome shotgun (WGS) entry which is preliminary data.</text>
</comment>
<evidence type="ECO:0000256" key="1">
    <source>
        <dbReference type="SAM" id="Coils"/>
    </source>
</evidence>
<gene>
    <name evidence="2" type="ORF">HD595_006730</name>
</gene>
<dbReference type="Proteomes" id="UP001320766">
    <property type="component" value="Unassembled WGS sequence"/>
</dbReference>
<dbReference type="EMBL" id="JAMZEC010000001">
    <property type="protein sequence ID" value="MCP2350608.1"/>
    <property type="molecule type" value="Genomic_DNA"/>
</dbReference>
<dbReference type="RefSeq" id="WP_253776132.1">
    <property type="nucleotide sequence ID" value="NZ_BAAAVE010000017.1"/>
</dbReference>
<keyword evidence="1" id="KW-0175">Coiled coil</keyword>
<accession>A0ABT1K9C3</accession>
<protein>
    <submittedName>
        <fullName evidence="2">Cell division protein FtsB</fullName>
    </submittedName>
</protein>
<evidence type="ECO:0000313" key="2">
    <source>
        <dbReference type="EMBL" id="MCP2350608.1"/>
    </source>
</evidence>